<evidence type="ECO:0000313" key="3">
    <source>
        <dbReference type="WBParaSite" id="ACOC_0001273101-mRNA-1"/>
    </source>
</evidence>
<sequence length="494" mass="56394">MCRNLTSGVFECDCHEDFKPNGSHCDPRETVGSFVTVVGNSFIMTSSVKWDEFSMRFQRTISRNRRLITATMDSKRNLICYLMAAVKADPLTYAFMECSRITKKSWKTVKTDITASFPFDEVRMMHHDPIDDNWLFLVGRTRLIICKNDAPPLRKCKITVDDVDIEDFVVDSATGLIFYSTTGRNAGVWRVSYENRTKLSMSKRVLQMPAGLAVDPFSKTLYYSDRYFERIFAIDYGNTWTTRSVIHDRRLKYSTSLAFFTDYLYVPSRSELLRVDTITSKTEVVNFHAPISGFFVNHNLSAPRSSGIPLLTCMAVDSLSGNIYYGTRPSVATAGITVFHPKNPNRRAQVVKAIGGVFSINVDSMAGLEVLVGVSSFNPTAVAIDVETRRVYWLDPSEYVLHWVGYNLENNQYVFVDDSQDEIKVDDSQDEIKFRPLSFQGYFRGPDSEFLKRLSNLVDCNCHDRLSINLGIDQVIFFVFLLSKREVLLFFVHD</sequence>
<protein>
    <submittedName>
        <fullName evidence="3">EGF-like domain-containing protein</fullName>
    </submittedName>
</protein>
<evidence type="ECO:0000313" key="2">
    <source>
        <dbReference type="Proteomes" id="UP000267027"/>
    </source>
</evidence>
<reference evidence="1 2" key="2">
    <citation type="submission" date="2018-11" db="EMBL/GenBank/DDBJ databases">
        <authorList>
            <consortium name="Pathogen Informatics"/>
        </authorList>
    </citation>
    <scope>NUCLEOTIDE SEQUENCE [LARGE SCALE GENOMIC DNA]</scope>
    <source>
        <strain evidence="1 2">Costa Rica</strain>
    </source>
</reference>
<accession>A0A158PMG9</accession>
<name>A0A158PMG9_ANGCS</name>
<evidence type="ECO:0000313" key="1">
    <source>
        <dbReference type="EMBL" id="VDM64317.1"/>
    </source>
</evidence>
<dbReference type="InterPro" id="IPR050778">
    <property type="entry name" value="Cueball_EGF_LRP_Nidogen"/>
</dbReference>
<dbReference type="InterPro" id="IPR000033">
    <property type="entry name" value="LDLR_classB_rpt"/>
</dbReference>
<dbReference type="PANTHER" id="PTHR46513">
    <property type="entry name" value="VITELLOGENIN RECEPTOR-LIKE PROTEIN-RELATED-RELATED"/>
    <property type="match status" value="1"/>
</dbReference>
<dbReference type="STRING" id="334426.A0A158PMG9"/>
<dbReference type="Proteomes" id="UP000267027">
    <property type="component" value="Unassembled WGS sequence"/>
</dbReference>
<dbReference type="WBParaSite" id="ACOC_0001273101-mRNA-1">
    <property type="protein sequence ID" value="ACOC_0001273101-mRNA-1"/>
    <property type="gene ID" value="ACOC_0001273101"/>
</dbReference>
<dbReference type="SUPFAM" id="SSF63825">
    <property type="entry name" value="YWTD domain"/>
    <property type="match status" value="1"/>
</dbReference>
<gene>
    <name evidence="1" type="ORF">ACOC_LOCUS12732</name>
</gene>
<dbReference type="EMBL" id="UYYA01005192">
    <property type="protein sequence ID" value="VDM64317.1"/>
    <property type="molecule type" value="Genomic_DNA"/>
</dbReference>
<dbReference type="AlphaFoldDB" id="A0A158PMG9"/>
<organism evidence="3">
    <name type="scientific">Angiostrongylus costaricensis</name>
    <name type="common">Nematode worm</name>
    <dbReference type="NCBI Taxonomy" id="334426"/>
    <lineage>
        <taxon>Eukaryota</taxon>
        <taxon>Metazoa</taxon>
        <taxon>Ecdysozoa</taxon>
        <taxon>Nematoda</taxon>
        <taxon>Chromadorea</taxon>
        <taxon>Rhabditida</taxon>
        <taxon>Rhabditina</taxon>
        <taxon>Rhabditomorpha</taxon>
        <taxon>Strongyloidea</taxon>
        <taxon>Metastrongylidae</taxon>
        <taxon>Angiostrongylus</taxon>
    </lineage>
</organism>
<dbReference type="Gene3D" id="2.120.10.30">
    <property type="entry name" value="TolB, C-terminal domain"/>
    <property type="match status" value="1"/>
</dbReference>
<reference evidence="3" key="1">
    <citation type="submission" date="2016-04" db="UniProtKB">
        <authorList>
            <consortium name="WormBaseParasite"/>
        </authorList>
    </citation>
    <scope>IDENTIFICATION</scope>
</reference>
<dbReference type="OrthoDB" id="5868614at2759"/>
<dbReference type="SMART" id="SM00135">
    <property type="entry name" value="LY"/>
    <property type="match status" value="3"/>
</dbReference>
<keyword evidence="2" id="KW-1185">Reference proteome</keyword>
<proteinExistence type="predicted"/>
<dbReference type="InterPro" id="IPR011042">
    <property type="entry name" value="6-blade_b-propeller_TolB-like"/>
</dbReference>